<gene>
    <name evidence="1" type="ORF">DXG03_002878</name>
</gene>
<comment type="caution">
    <text evidence="1">The sequence shown here is derived from an EMBL/GenBank/DDBJ whole genome shotgun (WGS) entry which is preliminary data.</text>
</comment>
<accession>A0A9P7KF78</accession>
<keyword evidence="2" id="KW-1185">Reference proteome</keyword>
<dbReference type="SUPFAM" id="SSF56801">
    <property type="entry name" value="Acetyl-CoA synthetase-like"/>
    <property type="match status" value="1"/>
</dbReference>
<dbReference type="EMBL" id="JABCKV010000019">
    <property type="protein sequence ID" value="KAG5646575.1"/>
    <property type="molecule type" value="Genomic_DNA"/>
</dbReference>
<protein>
    <recommendedName>
        <fullName evidence="3">AMP-dependent synthetase/ligase domain-containing protein</fullName>
    </recommendedName>
</protein>
<reference evidence="1" key="1">
    <citation type="submission" date="2020-07" db="EMBL/GenBank/DDBJ databases">
        <authorList>
            <person name="Nieuwenhuis M."/>
            <person name="Van De Peppel L.J.J."/>
        </authorList>
    </citation>
    <scope>NUCLEOTIDE SEQUENCE</scope>
    <source>
        <strain evidence="1">AP01</strain>
        <tissue evidence="1">Mycelium</tissue>
    </source>
</reference>
<evidence type="ECO:0000313" key="1">
    <source>
        <dbReference type="EMBL" id="KAG5646575.1"/>
    </source>
</evidence>
<proteinExistence type="predicted"/>
<dbReference type="AlphaFoldDB" id="A0A9P7KF78"/>
<organism evidence="1 2">
    <name type="scientific">Asterophora parasitica</name>
    <dbReference type="NCBI Taxonomy" id="117018"/>
    <lineage>
        <taxon>Eukaryota</taxon>
        <taxon>Fungi</taxon>
        <taxon>Dikarya</taxon>
        <taxon>Basidiomycota</taxon>
        <taxon>Agaricomycotina</taxon>
        <taxon>Agaricomycetes</taxon>
        <taxon>Agaricomycetidae</taxon>
        <taxon>Agaricales</taxon>
        <taxon>Tricholomatineae</taxon>
        <taxon>Lyophyllaceae</taxon>
        <taxon>Asterophora</taxon>
    </lineage>
</organism>
<dbReference type="OrthoDB" id="10253115at2759"/>
<dbReference type="Proteomes" id="UP000775547">
    <property type="component" value="Unassembled WGS sequence"/>
</dbReference>
<sequence length="246" mass="26836">MGAPGNVHEVVTQLVDGRLQRVYKNIWPSLRVFWCAVAQQHAKATYVVFEKQRFTFGQIFERSVKAAGLFKAVYGIQKGKLVVLDPERADRLEPVAQKLSAENGVNGILVFESHEGTGEWKGMQSWNSALANYKGDSSEILKSNLQILPEDNATILFTSASIPPPNDGYQYQVLVSGRRAILRGGGNILPAKPEDPAKGILISVPFFHVTGSTSLMVSGAPSPSRSLLTVAADAGFIGRDENRYYA</sequence>
<dbReference type="InterPro" id="IPR042099">
    <property type="entry name" value="ANL_N_sf"/>
</dbReference>
<name>A0A9P7KF78_9AGAR</name>
<evidence type="ECO:0008006" key="3">
    <source>
        <dbReference type="Google" id="ProtNLM"/>
    </source>
</evidence>
<evidence type="ECO:0000313" key="2">
    <source>
        <dbReference type="Proteomes" id="UP000775547"/>
    </source>
</evidence>
<reference evidence="1" key="2">
    <citation type="submission" date="2021-10" db="EMBL/GenBank/DDBJ databases">
        <title>Phylogenomics reveals ancestral predisposition of the termite-cultivated fungus Termitomyces towards a domesticated lifestyle.</title>
        <authorList>
            <person name="Auxier B."/>
            <person name="Grum-Grzhimaylo A."/>
            <person name="Cardenas M.E."/>
            <person name="Lodge J.D."/>
            <person name="Laessoe T."/>
            <person name="Pedersen O."/>
            <person name="Smith M.E."/>
            <person name="Kuyper T.W."/>
            <person name="Franco-Molano E.A."/>
            <person name="Baroni T.J."/>
            <person name="Aanen D.K."/>
        </authorList>
    </citation>
    <scope>NUCLEOTIDE SEQUENCE</scope>
    <source>
        <strain evidence="1">AP01</strain>
        <tissue evidence="1">Mycelium</tissue>
    </source>
</reference>
<dbReference type="Gene3D" id="3.40.50.12780">
    <property type="entry name" value="N-terminal domain of ligase-like"/>
    <property type="match status" value="1"/>
</dbReference>